<organism evidence="2 3">
    <name type="scientific">Plantactinospora solaniradicis</name>
    <dbReference type="NCBI Taxonomy" id="1723736"/>
    <lineage>
        <taxon>Bacteria</taxon>
        <taxon>Bacillati</taxon>
        <taxon>Actinomycetota</taxon>
        <taxon>Actinomycetes</taxon>
        <taxon>Micromonosporales</taxon>
        <taxon>Micromonosporaceae</taxon>
        <taxon>Plantactinospora</taxon>
    </lineage>
</organism>
<gene>
    <name evidence="2" type="ORF">ACFP2T_37645</name>
</gene>
<keyword evidence="1" id="KW-0812">Transmembrane</keyword>
<accession>A0ABW1KM09</accession>
<sequence length="60" mass="6668">MNNMPSPDSWRQKVFQSVLLLLVIAIAARIIADIVAPLVPALIIIAMLCVMGWLVIGRRR</sequence>
<dbReference type="Proteomes" id="UP001596203">
    <property type="component" value="Unassembled WGS sequence"/>
</dbReference>
<feature type="transmembrane region" description="Helical" evidence="1">
    <location>
        <begin position="38"/>
        <end position="56"/>
    </location>
</feature>
<reference evidence="3" key="1">
    <citation type="journal article" date="2019" name="Int. J. Syst. Evol. Microbiol.">
        <title>The Global Catalogue of Microorganisms (GCM) 10K type strain sequencing project: providing services to taxonomists for standard genome sequencing and annotation.</title>
        <authorList>
            <consortium name="The Broad Institute Genomics Platform"/>
            <consortium name="The Broad Institute Genome Sequencing Center for Infectious Disease"/>
            <person name="Wu L."/>
            <person name="Ma J."/>
        </authorList>
    </citation>
    <scope>NUCLEOTIDE SEQUENCE [LARGE SCALE GENOMIC DNA]</scope>
    <source>
        <strain evidence="3">ZS-35-S2</strain>
    </source>
</reference>
<evidence type="ECO:0000313" key="2">
    <source>
        <dbReference type="EMBL" id="MFC6021874.1"/>
    </source>
</evidence>
<name>A0ABW1KM09_9ACTN</name>
<protein>
    <submittedName>
        <fullName evidence="2">Uncharacterized protein</fullName>
    </submittedName>
</protein>
<comment type="caution">
    <text evidence="2">The sequence shown here is derived from an EMBL/GenBank/DDBJ whole genome shotgun (WGS) entry which is preliminary data.</text>
</comment>
<dbReference type="RefSeq" id="WP_377430649.1">
    <property type="nucleotide sequence ID" value="NZ_JBHSPR010000053.1"/>
</dbReference>
<proteinExistence type="predicted"/>
<evidence type="ECO:0000256" key="1">
    <source>
        <dbReference type="SAM" id="Phobius"/>
    </source>
</evidence>
<keyword evidence="1" id="KW-0472">Membrane</keyword>
<keyword evidence="3" id="KW-1185">Reference proteome</keyword>
<dbReference type="EMBL" id="JBHSPR010000053">
    <property type="protein sequence ID" value="MFC6021874.1"/>
    <property type="molecule type" value="Genomic_DNA"/>
</dbReference>
<evidence type="ECO:0000313" key="3">
    <source>
        <dbReference type="Proteomes" id="UP001596203"/>
    </source>
</evidence>
<keyword evidence="1" id="KW-1133">Transmembrane helix</keyword>